<evidence type="ECO:0000256" key="4">
    <source>
        <dbReference type="ARBA" id="ARBA00022683"/>
    </source>
</evidence>
<comment type="similarity">
    <text evidence="2">Belongs to the HPr family.</text>
</comment>
<dbReference type="PROSITE" id="PS51350">
    <property type="entry name" value="PTS_HPR_DOM"/>
    <property type="match status" value="1"/>
</dbReference>
<feature type="domain" description="HPr" evidence="5">
    <location>
        <begin position="3"/>
        <end position="90"/>
    </location>
</feature>
<dbReference type="PROSITE" id="PS00369">
    <property type="entry name" value="PTS_HPR_HIS"/>
    <property type="match status" value="1"/>
</dbReference>
<dbReference type="InterPro" id="IPR001020">
    <property type="entry name" value="PTS_HPr_His_P_site"/>
</dbReference>
<reference evidence="6" key="1">
    <citation type="submission" date="2022-01" db="EMBL/GenBank/DDBJ databases">
        <title>Whole genome-based taxonomy of the Shewanellaceae.</title>
        <authorList>
            <person name="Martin-Rodriguez A.J."/>
        </authorList>
    </citation>
    <scope>NUCLEOTIDE SEQUENCE</scope>
    <source>
        <strain evidence="6">DSM 16422</strain>
    </source>
</reference>
<organism evidence="6 7">
    <name type="scientific">Shewanella gaetbuli</name>
    <dbReference type="NCBI Taxonomy" id="220752"/>
    <lineage>
        <taxon>Bacteria</taxon>
        <taxon>Pseudomonadati</taxon>
        <taxon>Pseudomonadota</taxon>
        <taxon>Gammaproteobacteria</taxon>
        <taxon>Alteromonadales</taxon>
        <taxon>Shewanellaceae</taxon>
        <taxon>Shewanella</taxon>
    </lineage>
</organism>
<dbReference type="PANTHER" id="PTHR33705:SF2">
    <property type="entry name" value="PHOSPHOCARRIER PROTEIN NPR"/>
    <property type="match status" value="1"/>
</dbReference>
<dbReference type="InterPro" id="IPR000032">
    <property type="entry name" value="HPr-like"/>
</dbReference>
<keyword evidence="4" id="KW-0598">Phosphotransferase system</keyword>
<keyword evidence="7" id="KW-1185">Reference proteome</keyword>
<dbReference type="Pfam" id="PF00381">
    <property type="entry name" value="PTS-HPr"/>
    <property type="match status" value="1"/>
</dbReference>
<gene>
    <name evidence="6" type="ORF">L2672_13820</name>
</gene>
<dbReference type="AlphaFoldDB" id="A0A9X1ZLI7"/>
<dbReference type="Gene3D" id="3.30.1340.10">
    <property type="entry name" value="HPr-like"/>
    <property type="match status" value="1"/>
</dbReference>
<comment type="subcellular location">
    <subcellularLocation>
        <location evidence="1">Cytoplasm</location>
    </subcellularLocation>
</comment>
<accession>A0A9X1ZLI7</accession>
<evidence type="ECO:0000313" key="7">
    <source>
        <dbReference type="Proteomes" id="UP001139333"/>
    </source>
</evidence>
<dbReference type="PANTHER" id="PTHR33705">
    <property type="entry name" value="PHOSPHOCARRIER PROTEIN HPR"/>
    <property type="match status" value="1"/>
</dbReference>
<dbReference type="GO" id="GO:0009401">
    <property type="term" value="P:phosphoenolpyruvate-dependent sugar phosphotransferase system"/>
    <property type="evidence" value="ECO:0007669"/>
    <property type="project" value="UniProtKB-KW"/>
</dbReference>
<name>A0A9X1ZLI7_9GAMM</name>
<comment type="caution">
    <text evidence="6">The sequence shown here is derived from an EMBL/GenBank/DDBJ whole genome shotgun (WGS) entry which is preliminary data.</text>
</comment>
<evidence type="ECO:0000259" key="5">
    <source>
        <dbReference type="PROSITE" id="PS51350"/>
    </source>
</evidence>
<dbReference type="InterPro" id="IPR050399">
    <property type="entry name" value="HPr"/>
</dbReference>
<dbReference type="SUPFAM" id="SSF55594">
    <property type="entry name" value="HPr-like"/>
    <property type="match status" value="1"/>
</dbReference>
<dbReference type="Proteomes" id="UP001139333">
    <property type="component" value="Unassembled WGS sequence"/>
</dbReference>
<dbReference type="NCBIfam" id="TIGR01003">
    <property type="entry name" value="PTS_HPr_family"/>
    <property type="match status" value="1"/>
</dbReference>
<evidence type="ECO:0000313" key="6">
    <source>
        <dbReference type="EMBL" id="MCL1143756.1"/>
    </source>
</evidence>
<dbReference type="EMBL" id="JAKIKP010000011">
    <property type="protein sequence ID" value="MCL1143756.1"/>
    <property type="molecule type" value="Genomic_DNA"/>
</dbReference>
<dbReference type="RefSeq" id="WP_248996425.1">
    <property type="nucleotide sequence ID" value="NZ_JAKIKP010000011.1"/>
</dbReference>
<proteinExistence type="inferred from homology"/>
<dbReference type="InterPro" id="IPR035895">
    <property type="entry name" value="HPr-like_sf"/>
</dbReference>
<dbReference type="PRINTS" id="PR00107">
    <property type="entry name" value="PHOSPHOCPHPR"/>
</dbReference>
<dbReference type="GO" id="GO:0005737">
    <property type="term" value="C:cytoplasm"/>
    <property type="evidence" value="ECO:0007669"/>
    <property type="project" value="UniProtKB-SubCell"/>
</dbReference>
<sequence>MTAIQRQVTISNKLGLHARAASKLAVLATQFDANITLEQGSKQANAASVLGLLMLESGIGKTIDISAEGPDAEAALEAVCALINAKFDEQC</sequence>
<evidence type="ECO:0000256" key="1">
    <source>
        <dbReference type="ARBA" id="ARBA00004496"/>
    </source>
</evidence>
<evidence type="ECO:0000256" key="2">
    <source>
        <dbReference type="ARBA" id="ARBA00010736"/>
    </source>
</evidence>
<evidence type="ECO:0000256" key="3">
    <source>
        <dbReference type="ARBA" id="ARBA00022490"/>
    </source>
</evidence>
<protein>
    <submittedName>
        <fullName evidence="6">HPr family phosphocarrier protein</fullName>
    </submittedName>
</protein>
<keyword evidence="3" id="KW-0963">Cytoplasm</keyword>